<dbReference type="RefSeq" id="WP_119571794.1">
    <property type="nucleotide sequence ID" value="NZ_LR215032.1"/>
</dbReference>
<evidence type="ECO:0000313" key="1">
    <source>
        <dbReference type="EMBL" id="VEU73280.1"/>
    </source>
</evidence>
<dbReference type="KEGG" id="mgal:NCTC10186_00787"/>
<reference evidence="1 2" key="1">
    <citation type="submission" date="2019-01" db="EMBL/GenBank/DDBJ databases">
        <authorList>
            <consortium name="Pathogen Informatics"/>
        </authorList>
    </citation>
    <scope>NUCLEOTIDE SEQUENCE [LARGE SCALE GENOMIC DNA]</scope>
    <source>
        <strain evidence="1 2">NCTC10186</strain>
        <plasmid evidence="2">2</plasmid>
    </source>
</reference>
<sequence length="165" mass="19730">MNLKEIFEMQKSLDEKINEKRKKNNPNLSKKDVEIQKTLALIVEAGEFINEVQSFKYWKINKNIKRQAVMEEFADLLHFLVNFAYSYRIDPVIEPLILNQDINYQFQQLFISITDLMKNLNQETIQRAFEISLGAFVMLGFNYGDLFQAYFLKNQKNYQRLYSNY</sequence>
<organism evidence="1 2">
    <name type="scientific">Mycoplasmopsis gallopavonis</name>
    <dbReference type="NCBI Taxonomy" id="76629"/>
    <lineage>
        <taxon>Bacteria</taxon>
        <taxon>Bacillati</taxon>
        <taxon>Mycoplasmatota</taxon>
        <taxon>Mycoplasmoidales</taxon>
        <taxon>Metamycoplasmataceae</taxon>
        <taxon>Mycoplasmopsis</taxon>
    </lineage>
</organism>
<protein>
    <submittedName>
        <fullName evidence="1">Uncharacterized protein conserved in bacteria</fullName>
    </submittedName>
</protein>
<dbReference type="SUPFAM" id="SSF101386">
    <property type="entry name" value="all-alpha NTP pyrophosphatases"/>
    <property type="match status" value="1"/>
</dbReference>
<dbReference type="InterPro" id="IPR016947">
    <property type="entry name" value="UCP030140"/>
</dbReference>
<dbReference type="Gene3D" id="1.10.4010.10">
    <property type="entry name" value="Type II deoxyuridine triphosphatase"/>
    <property type="match status" value="1"/>
</dbReference>
<dbReference type="Pfam" id="PF08761">
    <property type="entry name" value="dUTPase_2"/>
    <property type="match status" value="1"/>
</dbReference>
<dbReference type="PIRSF" id="PIRSF030140">
    <property type="entry name" value="UCP030140"/>
    <property type="match status" value="1"/>
</dbReference>
<dbReference type="InterPro" id="IPR014871">
    <property type="entry name" value="dUTPase/dCTP_pyrophosphatase"/>
</dbReference>
<dbReference type="EMBL" id="LR215032">
    <property type="protein sequence ID" value="VEU73280.1"/>
    <property type="molecule type" value="Genomic_DNA"/>
</dbReference>
<name>A0A449B0I4_9BACT</name>
<keyword evidence="1" id="KW-0614">Plasmid</keyword>
<gene>
    <name evidence="1" type="ORF">NCTC10186_00787</name>
</gene>
<dbReference type="CDD" id="cd11527">
    <property type="entry name" value="NTP-PPase_dUTPase"/>
    <property type="match status" value="1"/>
</dbReference>
<dbReference type="Proteomes" id="UP000289862">
    <property type="component" value="Plasmid 2"/>
</dbReference>
<dbReference type="AlphaFoldDB" id="A0A449B0I4"/>
<dbReference type="OrthoDB" id="5506143at2"/>
<geneLocation type="plasmid" evidence="1 2">
    <name>2</name>
</geneLocation>
<accession>A0A449B0I4</accession>
<proteinExistence type="predicted"/>
<keyword evidence="2" id="KW-1185">Reference proteome</keyword>
<evidence type="ECO:0000313" key="2">
    <source>
        <dbReference type="Proteomes" id="UP000289862"/>
    </source>
</evidence>